<feature type="chain" id="PRO_5045748561" evidence="4">
    <location>
        <begin position="21"/>
        <end position="791"/>
    </location>
</feature>
<dbReference type="SUPFAM" id="SSF48371">
    <property type="entry name" value="ARM repeat"/>
    <property type="match status" value="1"/>
</dbReference>
<dbReference type="PANTHER" id="PTHR12697:SF5">
    <property type="entry name" value="DEOXYHYPUSINE HYDROXYLASE"/>
    <property type="match status" value="1"/>
</dbReference>
<name>A0A517R943_9PLAN</name>
<dbReference type="SMART" id="SM00028">
    <property type="entry name" value="TPR"/>
    <property type="match status" value="4"/>
</dbReference>
<accession>A0A517R943</accession>
<gene>
    <name evidence="5" type="ORF">Pan241w_04660</name>
</gene>
<sequence length="791" mass="88209" precursor="true">MKRCSIWAAVLSASVAVPFAGCSHMPTAMLPSSTRQKVLDSKMVAAQDLENKKELEKAKKAYETIHKADPKRAFACHRLAIVSYRLGDREEALGYFKKAQELTPENPELLSDYGYALYKMKKYQQAEEILRESVDLDPKSERAVTRLATVLGIQGKMSESYTQLCKISTPAEAHEIVAHLHSQRGEKQQALKQYQKALASSKMAVGGDLKKGSKAFQQNEQLLKRVEQNIAQLSTDPALKAAQTDMKMVNHSQSQQRKQKLSTAGMEKDFFRKVTEKSVAQSDQKKQLPQPKIEVADTKDSPFRVIQDNLVKKNAGKEIENPFLTDPALAESAFEKPQAEVAQTQEVKPQTKRETVDFEKLLAKTEARSEAKQEVAFRKLTDDDLNRLEQTVAREKKTVEVAREQQVARVESKPVQKQEKKKRSAYELMRELQNELIADFTPPEAELPSEQPTFQLVEQSVPEVQQENPFEKQYQHSNQVAAVESPFEGRAVTRIGKWNPIDPEMKTTTISPVSRQVEVQPVVQSKPSLVQNAVVSQPKLEVTQPMTAVGMCPDAKGEVRRLVAQLDSIEVPMLKQAIQRLGSMEGEAVAAVPALRSLSLHENMGVRIQSAFSLWKIEGNTDDSVPTLIDAMNSSVESDRSFAAAVLAQIGFQSQELTPILVRSLSDNNEYVRLHTAELLARNSDWKYQANKTLADCLLSKDVNIRWLASYSLADLKPEDDRVIAALSIALQDKASQVRAGAAYALGEIGPYAHKSIPELQKARFDTNSEVRTAAKNALSRVRRVSPPSAN</sequence>
<dbReference type="Gene3D" id="1.25.10.10">
    <property type="entry name" value="Leucine-rich Repeat Variant"/>
    <property type="match status" value="2"/>
</dbReference>
<dbReference type="OrthoDB" id="207906at2"/>
<dbReference type="KEGG" id="gaz:Pan241w_04660"/>
<feature type="region of interest" description="Disordered" evidence="3">
    <location>
        <begin position="276"/>
        <end position="295"/>
    </location>
</feature>
<keyword evidence="1" id="KW-0802">TPR repeat</keyword>
<dbReference type="InterPro" id="IPR019734">
    <property type="entry name" value="TPR_rpt"/>
</dbReference>
<feature type="repeat" description="TPR" evidence="1">
    <location>
        <begin position="73"/>
        <end position="106"/>
    </location>
</feature>
<dbReference type="InterPro" id="IPR016024">
    <property type="entry name" value="ARM-type_fold"/>
</dbReference>
<dbReference type="GO" id="GO:0016491">
    <property type="term" value="F:oxidoreductase activity"/>
    <property type="evidence" value="ECO:0007669"/>
    <property type="project" value="TreeGrafter"/>
</dbReference>
<dbReference type="EMBL" id="CP036269">
    <property type="protein sequence ID" value="QDT40409.1"/>
    <property type="molecule type" value="Genomic_DNA"/>
</dbReference>
<dbReference type="InterPro" id="IPR004155">
    <property type="entry name" value="PBS_lyase_HEAT"/>
</dbReference>
<feature type="coiled-coil region" evidence="2">
    <location>
        <begin position="385"/>
        <end position="435"/>
    </location>
</feature>
<evidence type="ECO:0000256" key="4">
    <source>
        <dbReference type="SAM" id="SignalP"/>
    </source>
</evidence>
<keyword evidence="2" id="KW-0175">Coiled coil</keyword>
<evidence type="ECO:0000256" key="3">
    <source>
        <dbReference type="SAM" id="MobiDB-lite"/>
    </source>
</evidence>
<dbReference type="InterPro" id="IPR011990">
    <property type="entry name" value="TPR-like_helical_dom_sf"/>
</dbReference>
<feature type="repeat" description="TPR" evidence="1">
    <location>
        <begin position="107"/>
        <end position="140"/>
    </location>
</feature>
<evidence type="ECO:0000313" key="5">
    <source>
        <dbReference type="EMBL" id="QDT40409.1"/>
    </source>
</evidence>
<feature type="signal peptide" evidence="4">
    <location>
        <begin position="1"/>
        <end position="20"/>
    </location>
</feature>
<dbReference type="AlphaFoldDB" id="A0A517R943"/>
<keyword evidence="6" id="KW-1185">Reference proteome</keyword>
<dbReference type="Gene3D" id="1.25.40.10">
    <property type="entry name" value="Tetratricopeptide repeat domain"/>
    <property type="match status" value="1"/>
</dbReference>
<dbReference type="PANTHER" id="PTHR12697">
    <property type="entry name" value="PBS LYASE HEAT-LIKE PROTEIN"/>
    <property type="match status" value="1"/>
</dbReference>
<dbReference type="Pfam" id="PF13646">
    <property type="entry name" value="HEAT_2"/>
    <property type="match status" value="1"/>
</dbReference>
<reference evidence="5 6" key="1">
    <citation type="submission" date="2019-02" db="EMBL/GenBank/DDBJ databases">
        <title>Deep-cultivation of Planctomycetes and their phenomic and genomic characterization uncovers novel biology.</title>
        <authorList>
            <person name="Wiegand S."/>
            <person name="Jogler M."/>
            <person name="Boedeker C."/>
            <person name="Pinto D."/>
            <person name="Vollmers J."/>
            <person name="Rivas-Marin E."/>
            <person name="Kohn T."/>
            <person name="Peeters S.H."/>
            <person name="Heuer A."/>
            <person name="Rast P."/>
            <person name="Oberbeckmann S."/>
            <person name="Bunk B."/>
            <person name="Jeske O."/>
            <person name="Meyerdierks A."/>
            <person name="Storesund J.E."/>
            <person name="Kallscheuer N."/>
            <person name="Luecker S."/>
            <person name="Lage O.M."/>
            <person name="Pohl T."/>
            <person name="Merkel B.J."/>
            <person name="Hornburger P."/>
            <person name="Mueller R.-W."/>
            <person name="Bruemmer F."/>
            <person name="Labrenz M."/>
            <person name="Spormann A.M."/>
            <person name="Op den Camp H."/>
            <person name="Overmann J."/>
            <person name="Amann R."/>
            <person name="Jetten M.S.M."/>
            <person name="Mascher T."/>
            <person name="Medema M.H."/>
            <person name="Devos D.P."/>
            <person name="Kaster A.-K."/>
            <person name="Ovreas L."/>
            <person name="Rohde M."/>
            <person name="Galperin M.Y."/>
            <person name="Jogler C."/>
        </authorList>
    </citation>
    <scope>NUCLEOTIDE SEQUENCE [LARGE SCALE GENOMIC DNA]</scope>
    <source>
        <strain evidence="5 6">Pan241w</strain>
    </source>
</reference>
<evidence type="ECO:0000313" key="6">
    <source>
        <dbReference type="Proteomes" id="UP000317171"/>
    </source>
</evidence>
<evidence type="ECO:0000256" key="1">
    <source>
        <dbReference type="PROSITE-ProRule" id="PRU00339"/>
    </source>
</evidence>
<dbReference type="SUPFAM" id="SSF48452">
    <property type="entry name" value="TPR-like"/>
    <property type="match status" value="1"/>
</dbReference>
<protein>
    <submittedName>
        <fullName evidence="5">Tetratricopeptide repeat protein</fullName>
    </submittedName>
</protein>
<dbReference type="Pfam" id="PF14559">
    <property type="entry name" value="TPR_19"/>
    <property type="match status" value="1"/>
</dbReference>
<keyword evidence="4" id="KW-0732">Signal</keyword>
<proteinExistence type="predicted"/>
<dbReference type="Proteomes" id="UP000317171">
    <property type="component" value="Chromosome"/>
</dbReference>
<dbReference type="InterPro" id="IPR011989">
    <property type="entry name" value="ARM-like"/>
</dbReference>
<dbReference type="PROSITE" id="PS50005">
    <property type="entry name" value="TPR"/>
    <property type="match status" value="2"/>
</dbReference>
<evidence type="ECO:0000256" key="2">
    <source>
        <dbReference type="SAM" id="Coils"/>
    </source>
</evidence>
<organism evidence="5 6">
    <name type="scientific">Gimesia alba</name>
    <dbReference type="NCBI Taxonomy" id="2527973"/>
    <lineage>
        <taxon>Bacteria</taxon>
        <taxon>Pseudomonadati</taxon>
        <taxon>Planctomycetota</taxon>
        <taxon>Planctomycetia</taxon>
        <taxon>Planctomycetales</taxon>
        <taxon>Planctomycetaceae</taxon>
        <taxon>Gimesia</taxon>
    </lineage>
</organism>
<dbReference type="SMART" id="SM00567">
    <property type="entry name" value="EZ_HEAT"/>
    <property type="match status" value="4"/>
</dbReference>